<gene>
    <name evidence="1" type="ORF">H9821_03790</name>
</gene>
<name>A0A9D2CQP2_9MICC</name>
<evidence type="ECO:0000313" key="1">
    <source>
        <dbReference type="EMBL" id="HIY94772.1"/>
    </source>
</evidence>
<accession>A0A9D2CQP2</accession>
<evidence type="ECO:0000313" key="2">
    <source>
        <dbReference type="Proteomes" id="UP000824134"/>
    </source>
</evidence>
<dbReference type="AlphaFoldDB" id="A0A9D2CQP2"/>
<sequence length="124" mass="13874">MSLPQVLKQTQVSELEAHELMSFLSERGVIRAVSSQEWGWGSAMENYLPLSSEAEEPVSIEVWIRERAHDGGVTATEVAQKYEVERLEVTALLRKMREQNLLIIDPDGPQRGPNTRWVAVGDGG</sequence>
<protein>
    <submittedName>
        <fullName evidence="1">Uncharacterized protein</fullName>
    </submittedName>
</protein>
<reference evidence="1" key="1">
    <citation type="journal article" date="2021" name="PeerJ">
        <title>Extensive microbial diversity within the chicken gut microbiome revealed by metagenomics and culture.</title>
        <authorList>
            <person name="Gilroy R."/>
            <person name="Ravi A."/>
            <person name="Getino M."/>
            <person name="Pursley I."/>
            <person name="Horton D.L."/>
            <person name="Alikhan N.F."/>
            <person name="Baker D."/>
            <person name="Gharbi K."/>
            <person name="Hall N."/>
            <person name="Watson M."/>
            <person name="Adriaenssens E.M."/>
            <person name="Foster-Nyarko E."/>
            <person name="Jarju S."/>
            <person name="Secka A."/>
            <person name="Antonio M."/>
            <person name="Oren A."/>
            <person name="Chaudhuri R.R."/>
            <person name="La Ragione R."/>
            <person name="Hildebrand F."/>
            <person name="Pallen M.J."/>
        </authorList>
    </citation>
    <scope>NUCLEOTIDE SEQUENCE</scope>
    <source>
        <strain evidence="1">ChiHjej12B11-9195</strain>
    </source>
</reference>
<organism evidence="1 2">
    <name type="scientific">Candidatus Rothia avicola</name>
    <dbReference type="NCBI Taxonomy" id="2840478"/>
    <lineage>
        <taxon>Bacteria</taxon>
        <taxon>Bacillati</taxon>
        <taxon>Actinomycetota</taxon>
        <taxon>Actinomycetes</taxon>
        <taxon>Micrococcales</taxon>
        <taxon>Micrococcaceae</taxon>
        <taxon>Rothia</taxon>
    </lineage>
</organism>
<comment type="caution">
    <text evidence="1">The sequence shown here is derived from an EMBL/GenBank/DDBJ whole genome shotgun (WGS) entry which is preliminary data.</text>
</comment>
<reference evidence="1" key="2">
    <citation type="submission" date="2021-04" db="EMBL/GenBank/DDBJ databases">
        <authorList>
            <person name="Gilroy R."/>
        </authorList>
    </citation>
    <scope>NUCLEOTIDE SEQUENCE</scope>
    <source>
        <strain evidence="1">ChiHjej12B11-9195</strain>
    </source>
</reference>
<dbReference type="Proteomes" id="UP000824134">
    <property type="component" value="Unassembled WGS sequence"/>
</dbReference>
<proteinExistence type="predicted"/>
<dbReference type="EMBL" id="DXCN01000034">
    <property type="protein sequence ID" value="HIY94772.1"/>
    <property type="molecule type" value="Genomic_DNA"/>
</dbReference>